<dbReference type="SUPFAM" id="SSF52777">
    <property type="entry name" value="CoA-dependent acyltransferases"/>
    <property type="match status" value="2"/>
</dbReference>
<feature type="domain" description="Condensation" evidence="1">
    <location>
        <begin position="21"/>
        <end position="221"/>
    </location>
</feature>
<organism evidence="3 4">
    <name type="scientific">Plantactinospora veratri</name>
    <dbReference type="NCBI Taxonomy" id="1436122"/>
    <lineage>
        <taxon>Bacteria</taxon>
        <taxon>Bacillati</taxon>
        <taxon>Actinomycetota</taxon>
        <taxon>Actinomycetes</taxon>
        <taxon>Micromonosporales</taxon>
        <taxon>Micromonosporaceae</taxon>
        <taxon>Plantactinospora</taxon>
    </lineage>
</organism>
<evidence type="ECO:0000313" key="2">
    <source>
        <dbReference type="EMBL" id="MEE6310320.1"/>
    </source>
</evidence>
<dbReference type="Gene3D" id="3.30.559.10">
    <property type="entry name" value="Chloramphenicol acetyltransferase-like domain"/>
    <property type="match status" value="1"/>
</dbReference>
<keyword evidence="4" id="KW-1185">Reference proteome</keyword>
<name>A0ABU7SNE3_9ACTN</name>
<sequence>MPRRERSTLEFTGLDGGSAELTWGQRFVWDILESLAPANHYLNIRFRVHLPGDATRERVLAALHTLVRRHQALRTRFTVGPDGEPRQHCDRAGDLPVEICETEPGRVRRVADQDEERLWREPFRHDAQWPLRVSLVVAGGRPRQVVFVLSHLAADSWGCFVLRREFLELLRDDHAEPAAGWQPLARAGYEASAPGRRANDLALAYWRRMLETMPSTAFPTPPGPGGTPLFPGVGLHSVALAAAVQAVSVRHRVGPAAVLLGALATVIGVRTATREVPLFLAGGNRFTPGDAASVGTFYQGAPALIRLDGGSLAGTIRNAHRASTLAYLRGQSDPRDVARLLAEVQTRRGVDIDLASTVNVVPEPGVAGPPPAPLGVAELRELTAATRVTELAGRDSERLTLYVHVKSLRSRAVLELFSDSRHLPAADAGKLLAGLELVLIELLDVGDLDLDRVADLVGIATPALHADRGA</sequence>
<comment type="caution">
    <text evidence="3">The sequence shown here is derived from an EMBL/GenBank/DDBJ whole genome shotgun (WGS) entry which is preliminary data.</text>
</comment>
<accession>A0ABU7SNE3</accession>
<dbReference type="EMBL" id="JAZGQL010000034">
    <property type="protein sequence ID" value="MEE6311483.1"/>
    <property type="molecule type" value="Genomic_DNA"/>
</dbReference>
<dbReference type="Gene3D" id="3.30.559.30">
    <property type="entry name" value="Nonribosomal peptide synthetase, condensation domain"/>
    <property type="match status" value="1"/>
</dbReference>
<dbReference type="InterPro" id="IPR001242">
    <property type="entry name" value="Condensation_dom"/>
</dbReference>
<dbReference type="Pfam" id="PF00668">
    <property type="entry name" value="Condensation"/>
    <property type="match status" value="1"/>
</dbReference>
<dbReference type="EMBL" id="JAZGQL010000025">
    <property type="protein sequence ID" value="MEE6310320.1"/>
    <property type="molecule type" value="Genomic_DNA"/>
</dbReference>
<protein>
    <submittedName>
        <fullName evidence="3">Condensation domain-containing protein</fullName>
    </submittedName>
</protein>
<proteinExistence type="predicted"/>
<gene>
    <name evidence="2" type="ORF">V1634_26125</name>
    <name evidence="3" type="ORF">V1634_32140</name>
</gene>
<reference evidence="3 4" key="1">
    <citation type="submission" date="2024-01" db="EMBL/GenBank/DDBJ databases">
        <title>Genome insights into Plantactinospora veratri sp. nov.</title>
        <authorList>
            <person name="Wang L."/>
        </authorList>
    </citation>
    <scope>NUCLEOTIDE SEQUENCE [LARGE SCALE GENOMIC DNA]</scope>
    <source>
        <strain evidence="3 4">NEAU-FHS4</strain>
    </source>
</reference>
<evidence type="ECO:0000313" key="3">
    <source>
        <dbReference type="EMBL" id="MEE6311483.1"/>
    </source>
</evidence>
<evidence type="ECO:0000259" key="1">
    <source>
        <dbReference type="Pfam" id="PF00668"/>
    </source>
</evidence>
<dbReference type="Proteomes" id="UP001339911">
    <property type="component" value="Unassembled WGS sequence"/>
</dbReference>
<dbReference type="PANTHER" id="PTHR45527:SF1">
    <property type="entry name" value="FATTY ACID SYNTHASE"/>
    <property type="match status" value="1"/>
</dbReference>
<dbReference type="InterPro" id="IPR023213">
    <property type="entry name" value="CAT-like_dom_sf"/>
</dbReference>
<dbReference type="RefSeq" id="WP_331210543.1">
    <property type="nucleotide sequence ID" value="NZ_JAZGQL010000025.1"/>
</dbReference>
<evidence type="ECO:0000313" key="4">
    <source>
        <dbReference type="Proteomes" id="UP001339911"/>
    </source>
</evidence>
<dbReference type="PANTHER" id="PTHR45527">
    <property type="entry name" value="NONRIBOSOMAL PEPTIDE SYNTHETASE"/>
    <property type="match status" value="1"/>
</dbReference>